<dbReference type="Pfam" id="PF13609">
    <property type="entry name" value="Porin_4"/>
    <property type="match status" value="1"/>
</dbReference>
<feature type="domain" description="Porin" evidence="3">
    <location>
        <begin position="245"/>
        <end position="389"/>
    </location>
</feature>
<dbReference type="SUPFAM" id="SSF56935">
    <property type="entry name" value="Porins"/>
    <property type="match status" value="1"/>
</dbReference>
<evidence type="ECO:0000313" key="5">
    <source>
        <dbReference type="Proteomes" id="UP000092952"/>
    </source>
</evidence>
<dbReference type="KEGG" id="gbi:PG2T_10770"/>
<evidence type="ECO:0000256" key="1">
    <source>
        <dbReference type="SAM" id="Coils"/>
    </source>
</evidence>
<dbReference type="Gene3D" id="2.40.160.10">
    <property type="entry name" value="Porin"/>
    <property type="match status" value="1"/>
</dbReference>
<gene>
    <name evidence="4" type="ORF">PG2T_10770</name>
</gene>
<keyword evidence="5" id="KW-1185">Reference proteome</keyword>
<evidence type="ECO:0000256" key="2">
    <source>
        <dbReference type="SAM" id="SignalP"/>
    </source>
</evidence>
<keyword evidence="2" id="KW-0732">Signal</keyword>
<proteinExistence type="predicted"/>
<dbReference type="GO" id="GO:0015288">
    <property type="term" value="F:porin activity"/>
    <property type="evidence" value="ECO:0007669"/>
    <property type="project" value="InterPro"/>
</dbReference>
<feature type="coiled-coil region" evidence="1">
    <location>
        <begin position="30"/>
        <end position="78"/>
    </location>
</feature>
<accession>A0A1B1YVD6</accession>
<dbReference type="InterPro" id="IPR023614">
    <property type="entry name" value="Porin_dom_sf"/>
</dbReference>
<protein>
    <recommendedName>
        <fullName evidence="3">Porin domain-containing protein</fullName>
    </recommendedName>
</protein>
<evidence type="ECO:0000259" key="3">
    <source>
        <dbReference type="Pfam" id="PF13609"/>
    </source>
</evidence>
<organism evidence="4 5">
    <name type="scientific">Immundisolibacter cernigliae</name>
    <dbReference type="NCBI Taxonomy" id="1810504"/>
    <lineage>
        <taxon>Bacteria</taxon>
        <taxon>Pseudomonadati</taxon>
        <taxon>Pseudomonadota</taxon>
        <taxon>Gammaproteobacteria</taxon>
        <taxon>Immundisolibacterales</taxon>
        <taxon>Immundisolibacteraceae</taxon>
        <taxon>Immundisolibacter</taxon>
    </lineage>
</organism>
<dbReference type="GO" id="GO:0016020">
    <property type="term" value="C:membrane"/>
    <property type="evidence" value="ECO:0007669"/>
    <property type="project" value="InterPro"/>
</dbReference>
<dbReference type="STRING" id="1810504.PG2T_10770"/>
<dbReference type="InParanoid" id="A0A1B1YVD6"/>
<reference evidence="5" key="1">
    <citation type="submission" date="2016-03" db="EMBL/GenBank/DDBJ databases">
        <title>Complete genome sequence of Solimmundus cernigliae, representing a novel lineage of polycyclic aromatic hydrocarbon degraders within the Gammaproteobacteria.</title>
        <authorList>
            <person name="Singleton D.R."/>
            <person name="Dickey A.N."/>
            <person name="Scholl E.H."/>
            <person name="Wright F.A."/>
            <person name="Aitken M.D."/>
        </authorList>
    </citation>
    <scope>NUCLEOTIDE SEQUENCE [LARGE SCALE GENOMIC DNA]</scope>
    <source>
        <strain evidence="5">TR3.2</strain>
    </source>
</reference>
<dbReference type="Proteomes" id="UP000092952">
    <property type="component" value="Chromosome"/>
</dbReference>
<feature type="chain" id="PRO_5008533073" description="Porin domain-containing protein" evidence="2">
    <location>
        <begin position="27"/>
        <end position="408"/>
    </location>
</feature>
<sequence length="408" mass="44608">MKAQNRARGALAAALLGGAVTSTAHGATSIDAIEQTLAQLQAQLAAAQQEIATLKNENQQIKQQVAATGEAVAQAEQEAAARGPSWAEKTSLGAYGEMHWNSLQSKDEIDFHRFVLFLGHEFDARTRLFAEVEIEHSIAGEGQKGEIELEQAYIERDLTDSQHAQVGLFLLPLGILNEHHEPDTFYGVERNPVETEIIPTTWWEGGVGLHGDLAPGWGYNVAAHSGLKTPITGGNALRLRSGRQKVANAVAEDPAMTARIRYQGIPGLELALSGQYQDDLTQGEGERARAFLWETHAVLQRGPFGLRALYAGWDIGGDQAQSLGRDEQNGWYVEPSWRLNDRWGVFARYNRWDTAAGDSADSAFKQIDVGVNYWLSEQVVLKLDYMDKNGPTSSLDDHGVNAGVGFSF</sequence>
<dbReference type="AlphaFoldDB" id="A0A1B1YVD6"/>
<dbReference type="EMBL" id="CP014671">
    <property type="protein sequence ID" value="ANX04603.1"/>
    <property type="molecule type" value="Genomic_DNA"/>
</dbReference>
<name>A0A1B1YVD6_9GAMM</name>
<dbReference type="OrthoDB" id="9768080at2"/>
<dbReference type="InterPro" id="IPR033900">
    <property type="entry name" value="Gram_neg_porin_domain"/>
</dbReference>
<evidence type="ECO:0000313" key="4">
    <source>
        <dbReference type="EMBL" id="ANX04603.1"/>
    </source>
</evidence>
<feature type="signal peptide" evidence="2">
    <location>
        <begin position="1"/>
        <end position="26"/>
    </location>
</feature>
<dbReference type="RefSeq" id="WP_068805146.1">
    <property type="nucleotide sequence ID" value="NZ_CP014671.1"/>
</dbReference>
<keyword evidence="1" id="KW-0175">Coiled coil</keyword>